<proteinExistence type="inferred from homology"/>
<dbReference type="Gene3D" id="3.40.50.880">
    <property type="match status" value="1"/>
</dbReference>
<dbReference type="GO" id="GO:0019172">
    <property type="term" value="F:glyoxalase III activity"/>
    <property type="evidence" value="ECO:0007669"/>
    <property type="project" value="TreeGrafter"/>
</dbReference>
<evidence type="ECO:0000256" key="2">
    <source>
        <dbReference type="ARBA" id="ARBA00023239"/>
    </source>
</evidence>
<evidence type="ECO:0000256" key="1">
    <source>
        <dbReference type="ARBA" id="ARBA00023016"/>
    </source>
</evidence>
<dbReference type="PANTHER" id="PTHR48094">
    <property type="entry name" value="PROTEIN/NUCLEIC ACID DEGLYCASE DJ-1-RELATED"/>
    <property type="match status" value="1"/>
</dbReference>
<dbReference type="GO" id="GO:0005737">
    <property type="term" value="C:cytoplasm"/>
    <property type="evidence" value="ECO:0007669"/>
    <property type="project" value="TreeGrafter"/>
</dbReference>
<dbReference type="SUPFAM" id="SSF52317">
    <property type="entry name" value="Class I glutamine amidotransferase-like"/>
    <property type="match status" value="1"/>
</dbReference>
<dbReference type="RefSeq" id="WP_159157204.1">
    <property type="nucleotide sequence ID" value="NZ_JAAKHG010000001.1"/>
</dbReference>
<comment type="similarity">
    <text evidence="3">Belongs to the peptidase C56 family. HSP31-like subfamily.</text>
</comment>
<evidence type="ECO:0000256" key="3">
    <source>
        <dbReference type="ARBA" id="ARBA00038493"/>
    </source>
</evidence>
<keyword evidence="1" id="KW-0346">Stress response</keyword>
<sequence>MAGKVLIAVSEHGFWVEELLKPLDHLKAAGIGFDFLVNKGDKVPFPDGASLDSTYSDPPLGRPVTSPELAVRGKDMDWDSLFANRIALQEWFPVRPYLNSRDGYLGALEHYYTARTQAWERIDEYDALLLVGGSGPVVDMVNNSRLHDLILGFYYKDKPIAAECYTVACLAFAREFDQRKCLLEGKHVTGHTMEYDYTSGWAVMAGEQPLVFDAPPYPLEYILRDAVGPQGQFHGNVGRLTSVIVDYPFITSRSVGESDLCGQKLVEVLQRGLRRFGW</sequence>
<dbReference type="EMBL" id="CABWLC010000012">
    <property type="protein sequence ID" value="VXA85229.1"/>
    <property type="molecule type" value="Genomic_DNA"/>
</dbReference>
<dbReference type="GO" id="GO:0019243">
    <property type="term" value="P:methylglyoxal catabolic process to D-lactate via S-lactoyl-glutathione"/>
    <property type="evidence" value="ECO:0007669"/>
    <property type="project" value="TreeGrafter"/>
</dbReference>
<protein>
    <submittedName>
        <fullName evidence="4">ThiJ/PfpI domain-containing protein</fullName>
    </submittedName>
</protein>
<keyword evidence="2" id="KW-0456">Lyase</keyword>
<evidence type="ECO:0000313" key="5">
    <source>
        <dbReference type="Proteomes" id="UP000439123"/>
    </source>
</evidence>
<organism evidence="4 5">
    <name type="scientific">Aeromonas veronii</name>
    <dbReference type="NCBI Taxonomy" id="654"/>
    <lineage>
        <taxon>Bacteria</taxon>
        <taxon>Pseudomonadati</taxon>
        <taxon>Pseudomonadota</taxon>
        <taxon>Gammaproteobacteria</taxon>
        <taxon>Aeromonadales</taxon>
        <taxon>Aeromonadaceae</taxon>
        <taxon>Aeromonas</taxon>
    </lineage>
</organism>
<evidence type="ECO:0000313" key="4">
    <source>
        <dbReference type="EMBL" id="VXA85229.1"/>
    </source>
</evidence>
<dbReference type="AlphaFoldDB" id="A0A653L0S6"/>
<dbReference type="PANTHER" id="PTHR48094:SF11">
    <property type="entry name" value="GLUTATHIONE-INDEPENDENT GLYOXALASE HSP31-RELATED"/>
    <property type="match status" value="1"/>
</dbReference>
<accession>A0A653L0S6</accession>
<dbReference type="Pfam" id="PF17124">
    <property type="entry name" value="ThiJ_like"/>
    <property type="match status" value="1"/>
</dbReference>
<dbReference type="InterPro" id="IPR032633">
    <property type="entry name" value="ThiJ-like"/>
</dbReference>
<dbReference type="Proteomes" id="UP000439123">
    <property type="component" value="Unassembled WGS sequence"/>
</dbReference>
<dbReference type="InterPro" id="IPR050325">
    <property type="entry name" value="Prot/Nucl_acid_deglycase"/>
</dbReference>
<dbReference type="InterPro" id="IPR029062">
    <property type="entry name" value="Class_I_gatase-like"/>
</dbReference>
<reference evidence="4 5" key="1">
    <citation type="submission" date="2019-10" db="EMBL/GenBank/DDBJ databases">
        <authorList>
            <person name="Karimi E."/>
        </authorList>
    </citation>
    <scope>NUCLEOTIDE SEQUENCE [LARGE SCALE GENOMIC DNA]</scope>
    <source>
        <strain evidence="4">Aeromonas sp. 8C</strain>
    </source>
</reference>
<name>A0A653L0S6_AERVE</name>
<gene>
    <name evidence="4" type="ORF">AERO8C_20379</name>
</gene>